<organism evidence="2 3">
    <name type="scientific">Neorhizobium huautlense</name>
    <dbReference type="NCBI Taxonomy" id="67774"/>
    <lineage>
        <taxon>Bacteria</taxon>
        <taxon>Pseudomonadati</taxon>
        <taxon>Pseudomonadota</taxon>
        <taxon>Alphaproteobacteria</taxon>
        <taxon>Hyphomicrobiales</taxon>
        <taxon>Rhizobiaceae</taxon>
        <taxon>Rhizobium/Agrobacterium group</taxon>
        <taxon>Neorhizobium</taxon>
    </lineage>
</organism>
<keyword evidence="3" id="KW-1185">Reference proteome</keyword>
<accession>A0ABT9PYJ1</accession>
<evidence type="ECO:0000313" key="2">
    <source>
        <dbReference type="EMBL" id="MDP9839548.1"/>
    </source>
</evidence>
<name>A0ABT9PYJ1_9HYPH</name>
<protein>
    <recommendedName>
        <fullName evidence="4">DUF429 domain-containing protein</fullName>
    </recommendedName>
</protein>
<evidence type="ECO:0008006" key="4">
    <source>
        <dbReference type="Google" id="ProtNLM"/>
    </source>
</evidence>
<evidence type="ECO:0000313" key="3">
    <source>
        <dbReference type="Proteomes" id="UP001241472"/>
    </source>
</evidence>
<sequence>MATRDIEELKRHGFEVAIDVFIYGCVEASVGKDGEATLIQWMSEARQRFMPLVNDPQWGIRLHQADLAVNKVLAASTRRKARDYVDLIQIEENFCPLGPIIMAASGKPPHFSPVRIIDEIRHKGLSIASEDYQSVRGLPKEYNPASIRENLEQSLRRAEIYIRFAPADLVGLLAVNADGRPVEIDGSEGPGHEIRRASTQPDVMPAFANEASPWLKPRGE</sequence>
<gene>
    <name evidence="2" type="ORF">J2T09_004324</name>
</gene>
<proteinExistence type="predicted"/>
<comment type="caution">
    <text evidence="2">The sequence shown here is derived from an EMBL/GenBank/DDBJ whole genome shotgun (WGS) entry which is preliminary data.</text>
</comment>
<reference evidence="2 3" key="1">
    <citation type="submission" date="2023-07" db="EMBL/GenBank/DDBJ databases">
        <title>Sorghum-associated microbial communities from plants grown in Nebraska, USA.</title>
        <authorList>
            <person name="Schachtman D."/>
        </authorList>
    </citation>
    <scope>NUCLEOTIDE SEQUENCE [LARGE SCALE GENOMIC DNA]</scope>
    <source>
        <strain evidence="2 3">DS1307</strain>
    </source>
</reference>
<evidence type="ECO:0000256" key="1">
    <source>
        <dbReference type="SAM" id="MobiDB-lite"/>
    </source>
</evidence>
<feature type="region of interest" description="Disordered" evidence="1">
    <location>
        <begin position="183"/>
        <end position="220"/>
    </location>
</feature>
<dbReference type="RefSeq" id="WP_306838247.1">
    <property type="nucleotide sequence ID" value="NZ_JAUSRF010000017.1"/>
</dbReference>
<dbReference type="Proteomes" id="UP001241472">
    <property type="component" value="Unassembled WGS sequence"/>
</dbReference>
<dbReference type="EMBL" id="JAUSRF010000017">
    <property type="protein sequence ID" value="MDP9839548.1"/>
    <property type="molecule type" value="Genomic_DNA"/>
</dbReference>